<evidence type="ECO:0000256" key="6">
    <source>
        <dbReference type="PIRNR" id="PIRNR002889"/>
    </source>
</evidence>
<evidence type="ECO:0000259" key="8">
    <source>
        <dbReference type="Pfam" id="PF00460"/>
    </source>
</evidence>
<evidence type="ECO:0000256" key="4">
    <source>
        <dbReference type="ARBA" id="ARBA00023143"/>
    </source>
</evidence>
<evidence type="ECO:0000256" key="1">
    <source>
        <dbReference type="ARBA" id="ARBA00004117"/>
    </source>
</evidence>
<keyword evidence="4 6" id="KW-0975">Bacterial flagellum</keyword>
<feature type="compositionally biased region" description="Polar residues" evidence="7">
    <location>
        <begin position="68"/>
        <end position="86"/>
    </location>
</feature>
<keyword evidence="10" id="KW-1185">Reference proteome</keyword>
<dbReference type="AlphaFoldDB" id="A0A1B1S0I7"/>
<dbReference type="InterPro" id="IPR006300">
    <property type="entry name" value="FlgB"/>
</dbReference>
<sequence>MNIFPKSLESMEQALSASTLRQRVHSANIANVDTANYKSKKVDFQASLNTAITNQGLSSYKTSDRHLSFSNESSNSTTKVLTNNSTQYNHNGNNVDMDVEMAELAKNQLWYNAVTERVNGKLNSLSSVINGGR</sequence>
<evidence type="ECO:0000256" key="3">
    <source>
        <dbReference type="ARBA" id="ARBA00014376"/>
    </source>
</evidence>
<accession>A0A1B1S0I7</accession>
<protein>
    <recommendedName>
        <fullName evidence="3 6">Flagellar basal body rod protein FlgB</fullName>
    </recommendedName>
</protein>
<dbReference type="Pfam" id="PF00460">
    <property type="entry name" value="Flg_bb_rod"/>
    <property type="match status" value="1"/>
</dbReference>
<proteinExistence type="inferred from homology"/>
<keyword evidence="9" id="KW-0969">Cilium</keyword>
<keyword evidence="9" id="KW-0966">Cell projection</keyword>
<dbReference type="OrthoDB" id="9792068at2"/>
<dbReference type="PANTHER" id="PTHR30435:SF12">
    <property type="entry name" value="FLAGELLAR BASAL BODY ROD PROTEIN FLGB"/>
    <property type="match status" value="1"/>
</dbReference>
<name>A0A1B1S0I7_9BACL</name>
<evidence type="ECO:0000256" key="5">
    <source>
        <dbReference type="ARBA" id="ARBA00024934"/>
    </source>
</evidence>
<dbReference type="InterPro" id="IPR001444">
    <property type="entry name" value="Flag_bb_rod_N"/>
</dbReference>
<dbReference type="KEGG" id="pll:I858_006770"/>
<gene>
    <name evidence="9" type="ORF">I858_006770</name>
</gene>
<feature type="domain" description="Flagellar basal body rod protein N-terminal" evidence="8">
    <location>
        <begin position="12"/>
        <end position="38"/>
    </location>
</feature>
<comment type="similarity">
    <text evidence="2 6">Belongs to the flagella basal body rod proteins family.</text>
</comment>
<evidence type="ECO:0000313" key="9">
    <source>
        <dbReference type="EMBL" id="ANU26728.1"/>
    </source>
</evidence>
<dbReference type="PANTHER" id="PTHR30435">
    <property type="entry name" value="FLAGELLAR PROTEIN"/>
    <property type="match status" value="1"/>
</dbReference>
<dbReference type="NCBIfam" id="TIGR01396">
    <property type="entry name" value="FlgB"/>
    <property type="match status" value="1"/>
</dbReference>
<dbReference type="GO" id="GO:0071978">
    <property type="term" value="P:bacterial-type flagellum-dependent swarming motility"/>
    <property type="evidence" value="ECO:0007669"/>
    <property type="project" value="TreeGrafter"/>
</dbReference>
<evidence type="ECO:0000313" key="10">
    <source>
        <dbReference type="Proteomes" id="UP000053354"/>
    </source>
</evidence>
<dbReference type="Proteomes" id="UP000053354">
    <property type="component" value="Chromosome"/>
</dbReference>
<comment type="subunit">
    <text evidence="6">The basal body constitutes a major portion of the flagellar organelle and consists of a number of rings mounted on a central rod.</text>
</comment>
<dbReference type="EMBL" id="CP016540">
    <property type="protein sequence ID" value="ANU26728.1"/>
    <property type="molecule type" value="Genomic_DNA"/>
</dbReference>
<organism evidence="9 10">
    <name type="scientific">Planococcus versutus</name>
    <dbReference type="NCBI Taxonomy" id="1302659"/>
    <lineage>
        <taxon>Bacteria</taxon>
        <taxon>Bacillati</taxon>
        <taxon>Bacillota</taxon>
        <taxon>Bacilli</taxon>
        <taxon>Bacillales</taxon>
        <taxon>Caryophanaceae</taxon>
        <taxon>Planococcus</taxon>
    </lineage>
</organism>
<keyword evidence="9" id="KW-0282">Flagellum</keyword>
<comment type="function">
    <text evidence="5 6">Structural component of flagellum, the bacterial motility apparatus. Part of the rod structure of flagellar basal body.</text>
</comment>
<dbReference type="STRING" id="1302659.I858_006770"/>
<dbReference type="GO" id="GO:0030694">
    <property type="term" value="C:bacterial-type flagellum basal body, rod"/>
    <property type="evidence" value="ECO:0007669"/>
    <property type="project" value="InterPro"/>
</dbReference>
<dbReference type="RefSeq" id="WP_049693896.1">
    <property type="nucleotide sequence ID" value="NZ_CP016540.2"/>
</dbReference>
<evidence type="ECO:0000256" key="2">
    <source>
        <dbReference type="ARBA" id="ARBA00009677"/>
    </source>
</evidence>
<evidence type="ECO:0000256" key="7">
    <source>
        <dbReference type="SAM" id="MobiDB-lite"/>
    </source>
</evidence>
<dbReference type="PIRSF" id="PIRSF002889">
    <property type="entry name" value="Rod_FlgB"/>
    <property type="match status" value="1"/>
</dbReference>
<feature type="region of interest" description="Disordered" evidence="7">
    <location>
        <begin position="66"/>
        <end position="86"/>
    </location>
</feature>
<comment type="subcellular location">
    <subcellularLocation>
        <location evidence="1 6">Bacterial flagellum basal body</location>
    </subcellularLocation>
</comment>
<reference evidence="9" key="1">
    <citation type="submission" date="2016-10" db="EMBL/GenBank/DDBJ databases">
        <authorList>
            <person name="See-Too W.S."/>
        </authorList>
    </citation>
    <scope>NUCLEOTIDE SEQUENCE</scope>
    <source>
        <strain evidence="9">L10.15</strain>
    </source>
</reference>